<dbReference type="PANTHER" id="PTHR33669">
    <property type="entry name" value="PROTEIN NEGATIVE REGULATOR OF RESISTANCE"/>
    <property type="match status" value="1"/>
</dbReference>
<organism evidence="4 5">
    <name type="scientific">Rhamnella rubrinervis</name>
    <dbReference type="NCBI Taxonomy" id="2594499"/>
    <lineage>
        <taxon>Eukaryota</taxon>
        <taxon>Viridiplantae</taxon>
        <taxon>Streptophyta</taxon>
        <taxon>Embryophyta</taxon>
        <taxon>Tracheophyta</taxon>
        <taxon>Spermatophyta</taxon>
        <taxon>Magnoliopsida</taxon>
        <taxon>eudicotyledons</taxon>
        <taxon>Gunneridae</taxon>
        <taxon>Pentapetalae</taxon>
        <taxon>rosids</taxon>
        <taxon>fabids</taxon>
        <taxon>Rosales</taxon>
        <taxon>Rhamnaceae</taxon>
        <taxon>rhamnoid group</taxon>
        <taxon>Rhamneae</taxon>
        <taxon>Rhamnella</taxon>
    </lineage>
</organism>
<dbReference type="PANTHER" id="PTHR33669:SF15">
    <property type="entry name" value="NPR1_NIM1-LIKE C-TERMINAL DOMAIN-CONTAINING PROTEIN"/>
    <property type="match status" value="1"/>
</dbReference>
<name>A0A8K0MRZ9_9ROSA</name>
<reference evidence="4" key="1">
    <citation type="submission" date="2020-03" db="EMBL/GenBank/DDBJ databases">
        <title>A high-quality chromosome-level genome assembly of a woody plant with both climbing and erect habits, Rhamnella rubrinervis.</title>
        <authorList>
            <person name="Lu Z."/>
            <person name="Yang Y."/>
            <person name="Zhu X."/>
            <person name="Sun Y."/>
        </authorList>
    </citation>
    <scope>NUCLEOTIDE SEQUENCE</scope>
    <source>
        <strain evidence="4">BYM</strain>
        <tissue evidence="4">Leaf</tissue>
    </source>
</reference>
<dbReference type="GO" id="GO:0010112">
    <property type="term" value="P:regulation of systemic acquired resistance"/>
    <property type="evidence" value="ECO:0007669"/>
    <property type="project" value="InterPro"/>
</dbReference>
<dbReference type="OrthoDB" id="1304316at2759"/>
<dbReference type="Proteomes" id="UP000796880">
    <property type="component" value="Unassembled WGS sequence"/>
</dbReference>
<dbReference type="Pfam" id="PF15699">
    <property type="entry name" value="NPR1_interact"/>
    <property type="match status" value="1"/>
</dbReference>
<evidence type="ECO:0000313" key="4">
    <source>
        <dbReference type="EMBL" id="KAF3455375.1"/>
    </source>
</evidence>
<dbReference type="InterPro" id="IPR031425">
    <property type="entry name" value="NPR1/NH1-interacting"/>
</dbReference>
<evidence type="ECO:0000313" key="5">
    <source>
        <dbReference type="Proteomes" id="UP000796880"/>
    </source>
</evidence>
<protein>
    <recommendedName>
        <fullName evidence="6">NIM1-interacting protein</fullName>
    </recommendedName>
</protein>
<keyword evidence="5" id="KW-1185">Reference proteome</keyword>
<dbReference type="AlphaFoldDB" id="A0A8K0MRZ9"/>
<evidence type="ECO:0000256" key="2">
    <source>
        <dbReference type="ARBA" id="ARBA00009937"/>
    </source>
</evidence>
<evidence type="ECO:0000256" key="1">
    <source>
        <dbReference type="ARBA" id="ARBA00004123"/>
    </source>
</evidence>
<evidence type="ECO:0008006" key="6">
    <source>
        <dbReference type="Google" id="ProtNLM"/>
    </source>
</evidence>
<comment type="subcellular location">
    <subcellularLocation>
        <location evidence="1">Nucleus</location>
    </subcellularLocation>
</comment>
<proteinExistence type="inferred from homology"/>
<comment type="similarity">
    <text evidence="2">Belongs to the NPR1-interactor family.</text>
</comment>
<evidence type="ECO:0000256" key="3">
    <source>
        <dbReference type="ARBA" id="ARBA00023242"/>
    </source>
</evidence>
<dbReference type="GO" id="GO:0005634">
    <property type="term" value="C:nucleus"/>
    <property type="evidence" value="ECO:0007669"/>
    <property type="project" value="UniProtKB-SubCell"/>
</dbReference>
<accession>A0A8K0MRZ9</accession>
<sequence length="110" mass="12810">MERDGKKRVVVTPEEGEQDDEEKIEKFFEIIGRLREARFATKCLHEPEASVARKKMKVHKPVWTPTFEMEDFVGLETDSANINLKFSFNEEHKTNEKEGEEKGLDLNLSL</sequence>
<keyword evidence="3" id="KW-0539">Nucleus</keyword>
<comment type="caution">
    <text evidence="4">The sequence shown here is derived from an EMBL/GenBank/DDBJ whole genome shotgun (WGS) entry which is preliminary data.</text>
</comment>
<dbReference type="EMBL" id="VOIH02000002">
    <property type="protein sequence ID" value="KAF3455375.1"/>
    <property type="molecule type" value="Genomic_DNA"/>
</dbReference>
<gene>
    <name evidence="4" type="ORF">FNV43_RR05826</name>
</gene>